<sequence length="117" mass="13644">MTDCKTKRASMLQEHHHKNQISLAYIHSVAADFWLSETKLLKLNSFRPILYATFLFSKRRNLIFALNLEDGREWFTCVRGQPIILHRQVYQISIGNWPLSHASCSISLQQHCGFNEP</sequence>
<protein>
    <submittedName>
        <fullName evidence="1">Uncharacterized protein</fullName>
    </submittedName>
</protein>
<reference evidence="1" key="2">
    <citation type="submission" date="2022-06" db="UniProtKB">
        <authorList>
            <consortium name="EnsemblMetazoa"/>
        </authorList>
    </citation>
    <scope>IDENTIFICATION</scope>
    <source>
        <strain evidence="1">DF5081</strain>
    </source>
</reference>
<organism evidence="1 2">
    <name type="scientific">Caenorhabditis japonica</name>
    <dbReference type="NCBI Taxonomy" id="281687"/>
    <lineage>
        <taxon>Eukaryota</taxon>
        <taxon>Metazoa</taxon>
        <taxon>Ecdysozoa</taxon>
        <taxon>Nematoda</taxon>
        <taxon>Chromadorea</taxon>
        <taxon>Rhabditida</taxon>
        <taxon>Rhabditina</taxon>
        <taxon>Rhabditomorpha</taxon>
        <taxon>Rhabditoidea</taxon>
        <taxon>Rhabditidae</taxon>
        <taxon>Peloderinae</taxon>
        <taxon>Caenorhabditis</taxon>
    </lineage>
</organism>
<name>A0A8R1IZK8_CAEJA</name>
<dbReference type="EnsemblMetazoa" id="CJA43269.1">
    <property type="protein sequence ID" value="CJA43269.1"/>
    <property type="gene ID" value="WBGene00219117"/>
</dbReference>
<dbReference type="AlphaFoldDB" id="A0A8R1IZK8"/>
<reference evidence="2" key="1">
    <citation type="submission" date="2010-08" db="EMBL/GenBank/DDBJ databases">
        <authorList>
            <consortium name="Caenorhabditis japonica Sequencing Consortium"/>
            <person name="Wilson R.K."/>
        </authorList>
    </citation>
    <scope>NUCLEOTIDE SEQUENCE [LARGE SCALE GENOMIC DNA]</scope>
    <source>
        <strain evidence="2">DF5081</strain>
    </source>
</reference>
<accession>A0A8R1IZK8</accession>
<dbReference type="Proteomes" id="UP000005237">
    <property type="component" value="Unassembled WGS sequence"/>
</dbReference>
<proteinExistence type="predicted"/>
<evidence type="ECO:0000313" key="2">
    <source>
        <dbReference type="Proteomes" id="UP000005237"/>
    </source>
</evidence>
<evidence type="ECO:0000313" key="1">
    <source>
        <dbReference type="EnsemblMetazoa" id="CJA43269.1"/>
    </source>
</evidence>
<keyword evidence="2" id="KW-1185">Reference proteome</keyword>